<sequence length="54" mass="5794">MLGNLDGELMMDAAQIKFGVIALGAIIALEVEKQNRPKKESNSRVNGKGSTFMA</sequence>
<proteinExistence type="predicted"/>
<organism evidence="2 3">
    <name type="scientific">Ambrosia artemisiifolia</name>
    <name type="common">Common ragweed</name>
    <dbReference type="NCBI Taxonomy" id="4212"/>
    <lineage>
        <taxon>Eukaryota</taxon>
        <taxon>Viridiplantae</taxon>
        <taxon>Streptophyta</taxon>
        <taxon>Embryophyta</taxon>
        <taxon>Tracheophyta</taxon>
        <taxon>Spermatophyta</taxon>
        <taxon>Magnoliopsida</taxon>
        <taxon>eudicotyledons</taxon>
        <taxon>Gunneridae</taxon>
        <taxon>Pentapetalae</taxon>
        <taxon>asterids</taxon>
        <taxon>campanulids</taxon>
        <taxon>Asterales</taxon>
        <taxon>Asteraceae</taxon>
        <taxon>Asteroideae</taxon>
        <taxon>Heliantheae alliance</taxon>
        <taxon>Heliantheae</taxon>
        <taxon>Ambrosia</taxon>
    </lineage>
</organism>
<dbReference type="AlphaFoldDB" id="A0AAD5GNT6"/>
<evidence type="ECO:0000256" key="1">
    <source>
        <dbReference type="SAM" id="MobiDB-lite"/>
    </source>
</evidence>
<dbReference type="Proteomes" id="UP001206925">
    <property type="component" value="Unassembled WGS sequence"/>
</dbReference>
<name>A0AAD5GNT6_AMBAR</name>
<feature type="region of interest" description="Disordered" evidence="1">
    <location>
        <begin position="35"/>
        <end position="54"/>
    </location>
</feature>
<dbReference type="EMBL" id="JAMZMK010006277">
    <property type="protein sequence ID" value="KAI7749787.1"/>
    <property type="molecule type" value="Genomic_DNA"/>
</dbReference>
<accession>A0AAD5GNT6</accession>
<feature type="compositionally biased region" description="Polar residues" evidence="1">
    <location>
        <begin position="43"/>
        <end position="54"/>
    </location>
</feature>
<evidence type="ECO:0000313" key="2">
    <source>
        <dbReference type="EMBL" id="KAI7749787.1"/>
    </source>
</evidence>
<evidence type="ECO:0000313" key="3">
    <source>
        <dbReference type="Proteomes" id="UP001206925"/>
    </source>
</evidence>
<reference evidence="2" key="1">
    <citation type="submission" date="2022-06" db="EMBL/GenBank/DDBJ databases">
        <title>Uncovering the hologenomic basis of an extraordinary plant invasion.</title>
        <authorList>
            <person name="Bieker V.C."/>
            <person name="Martin M.D."/>
            <person name="Gilbert T."/>
            <person name="Hodgins K."/>
            <person name="Battlay P."/>
            <person name="Petersen B."/>
            <person name="Wilson J."/>
        </authorList>
    </citation>
    <scope>NUCLEOTIDE SEQUENCE</scope>
    <source>
        <strain evidence="2">AA19_3_7</strain>
        <tissue evidence="2">Leaf</tissue>
    </source>
</reference>
<comment type="caution">
    <text evidence="2">The sequence shown here is derived from an EMBL/GenBank/DDBJ whole genome shotgun (WGS) entry which is preliminary data.</text>
</comment>
<gene>
    <name evidence="2" type="ORF">M8C21_012145</name>
</gene>
<protein>
    <submittedName>
        <fullName evidence="2">Uncharacterized protein</fullName>
    </submittedName>
</protein>
<keyword evidence="3" id="KW-1185">Reference proteome</keyword>